<proteinExistence type="predicted"/>
<dbReference type="RefSeq" id="XP_028463437.1">
    <property type="nucleotide sequence ID" value="XM_028610826.1"/>
</dbReference>
<feature type="region of interest" description="Disordered" evidence="2">
    <location>
        <begin position="592"/>
        <end position="630"/>
    </location>
</feature>
<feature type="compositionally biased region" description="Basic and acidic residues" evidence="2">
    <location>
        <begin position="598"/>
        <end position="611"/>
    </location>
</feature>
<sequence length="1142" mass="131516">MSEDATGGVGAGGQNVPAGQGKGAQDRLKMFAPPDPMPESEKARTIQEYEDSFADVIHECDDTPTDAKRVHFLDPEKGRDLNPEERATARVRAIETSIGQRLSEEDVGSILDYAMTNDGMVERLREWAQGRDEVPTVFLNQLLERLQTVTYDAVIEEARLRDVMRRDHDQMQTRLDQCEETCAKEREDVKVAARTQLTTVHIKNIVTRMNSVARAQDSIMRDESPAPGEDEASAKMANEKAAAEWKEAYDEVVRAVTERQRSDDAVDGATEDETLAKLNVLRDADEQLEIAIDKLRDLARTRHRDYLLQARGRGSPKQHQLEQKHAQLLQDQQSLKELWQSLVTLASQRESTRAERREMKRQQSRPTETQVQSFVQSRKLVETKRECARLKRQLSERELQVAMLEKTIGGFRNDDIEAAVKSVRIYRGLVEAELRNRWYDKAGRLDSHFKTAGRLNRSFEGIRQTLDALDPDSGIEHDLKELQTKTARISTGLVGVTSGIGQLVAEFQDLGHLIHDDGRKLWNEADSRATTAVKDRQIAELERKVERLEARGLGISDSEGIRKVLESESGQRERSNQLADRYEKTMLELQNKQQQLEAEQRDKESLEEHVHSLQAMLGQPSELTEELERHRRRCLDEEQRANDAEDRVEGLKKTLEELSTQLLELRAAKAAMTGGEEIRYGQALEVPAADVELIKELQNKDKQIRMMTNNQAESEKTLREKLRVLQEEIRRLMKANKMGKERESKLEAELADCEDELSELKVKALSWHTAAPADVDEVTLKQRVHEEFGINLDEAVENLEDAKARWKELYSEWESCCQERDGLQEELVEVKEALARQEKLCTDLLGGNGGLRRELMETDRSRDRLRSLETDELERYKRIVAATKDHVDRILDRRARGEDGIEGIWRPGERKTVPDVLEIFSQQKSTEAYEDDEGNVRQLSTNEMNAYWKLLRFLELRRYVTWALEQRDFGRMRSQLDRLERWFTDSGNWHEYYTRSSIEVCLAYLWATLHVLEAQEMYLQRLPDWDRSADMARDRLKEGEELEEQDAAEMGTQNNAEPLVVSLKGWLDEQLKTVFNKRHEFLLPSKPSCACRVRPAFCRMHRDPSARKNTRFYHLAQVKGARADLLFQEPVAKDLEPFNAAI</sequence>
<dbReference type="InterPro" id="IPR046375">
    <property type="entry name" value="IKBKB_SDD_sf"/>
</dbReference>
<dbReference type="AlphaFoldDB" id="A0A3N2PM74"/>
<evidence type="ECO:0000256" key="2">
    <source>
        <dbReference type="SAM" id="MobiDB-lite"/>
    </source>
</evidence>
<evidence type="ECO:0000313" key="4">
    <source>
        <dbReference type="Proteomes" id="UP000272025"/>
    </source>
</evidence>
<organism evidence="3 4">
    <name type="scientific">Sodiomyces alkalinus (strain CBS 110278 / VKM F-3762 / F11)</name>
    <name type="common">Alkaliphilic filamentous fungus</name>
    <dbReference type="NCBI Taxonomy" id="1314773"/>
    <lineage>
        <taxon>Eukaryota</taxon>
        <taxon>Fungi</taxon>
        <taxon>Dikarya</taxon>
        <taxon>Ascomycota</taxon>
        <taxon>Pezizomycotina</taxon>
        <taxon>Sordariomycetes</taxon>
        <taxon>Hypocreomycetidae</taxon>
        <taxon>Glomerellales</taxon>
        <taxon>Plectosphaerellaceae</taxon>
        <taxon>Sodiomyces</taxon>
    </lineage>
</organism>
<dbReference type="GeneID" id="39579304"/>
<name>A0A3N2PM74_SODAK</name>
<feature type="coiled-coil region" evidence="1">
    <location>
        <begin position="161"/>
        <end position="188"/>
    </location>
</feature>
<accession>A0A3N2PM74</accession>
<dbReference type="EMBL" id="ML119061">
    <property type="protein sequence ID" value="ROT35631.1"/>
    <property type="molecule type" value="Genomic_DNA"/>
</dbReference>
<dbReference type="Proteomes" id="UP000272025">
    <property type="component" value="Unassembled WGS sequence"/>
</dbReference>
<evidence type="ECO:0000313" key="3">
    <source>
        <dbReference type="EMBL" id="ROT35631.1"/>
    </source>
</evidence>
<evidence type="ECO:0000256" key="1">
    <source>
        <dbReference type="SAM" id="Coils"/>
    </source>
</evidence>
<keyword evidence="4" id="KW-1185">Reference proteome</keyword>
<dbReference type="Gene3D" id="1.20.1270.250">
    <property type="match status" value="1"/>
</dbReference>
<protein>
    <submittedName>
        <fullName evidence="3">Uncharacterized protein</fullName>
    </submittedName>
</protein>
<feature type="compositionally biased region" description="Basic and acidic residues" evidence="2">
    <location>
        <begin position="350"/>
        <end position="361"/>
    </location>
</feature>
<feature type="region of interest" description="Disordered" evidence="2">
    <location>
        <begin position="1"/>
        <end position="42"/>
    </location>
</feature>
<reference evidence="3 4" key="1">
    <citation type="journal article" date="2018" name="Mol. Ecol.">
        <title>The obligate alkalophilic soda-lake fungus Sodiomyces alkalinus has shifted to a protein diet.</title>
        <authorList>
            <person name="Grum-Grzhimaylo A.A."/>
            <person name="Falkoski D.L."/>
            <person name="van den Heuvel J."/>
            <person name="Valero-Jimenez C.A."/>
            <person name="Min B."/>
            <person name="Choi I.G."/>
            <person name="Lipzen A."/>
            <person name="Daum C.G."/>
            <person name="Aanen D.K."/>
            <person name="Tsang A."/>
            <person name="Henrissat B."/>
            <person name="Bilanenko E.N."/>
            <person name="de Vries R.P."/>
            <person name="van Kan J.A.L."/>
            <person name="Grigoriev I.V."/>
            <person name="Debets A.J.M."/>
        </authorList>
    </citation>
    <scope>NUCLEOTIDE SEQUENCE [LARGE SCALE GENOMIC DNA]</scope>
    <source>
        <strain evidence="3 4">F11</strain>
    </source>
</reference>
<feature type="compositionally biased region" description="Polar residues" evidence="2">
    <location>
        <begin position="364"/>
        <end position="374"/>
    </location>
</feature>
<feature type="coiled-coil region" evidence="1">
    <location>
        <begin position="715"/>
        <end position="840"/>
    </location>
</feature>
<keyword evidence="1" id="KW-0175">Coiled coil</keyword>
<feature type="region of interest" description="Disordered" evidence="2">
    <location>
        <begin position="350"/>
        <end position="374"/>
    </location>
</feature>
<dbReference type="OrthoDB" id="4840568at2759"/>
<gene>
    <name evidence="3" type="ORF">SODALDRAFT_328999</name>
</gene>